<feature type="transmembrane region" description="Helical" evidence="7">
    <location>
        <begin position="401"/>
        <end position="421"/>
    </location>
</feature>
<dbReference type="GO" id="GO:0005886">
    <property type="term" value="C:plasma membrane"/>
    <property type="evidence" value="ECO:0007669"/>
    <property type="project" value="UniProtKB-SubCell"/>
</dbReference>
<dbReference type="GO" id="GO:0044038">
    <property type="term" value="P:cell wall macromolecule biosynthetic process"/>
    <property type="evidence" value="ECO:0007669"/>
    <property type="project" value="TreeGrafter"/>
</dbReference>
<feature type="transmembrane region" description="Helical" evidence="7">
    <location>
        <begin position="192"/>
        <end position="213"/>
    </location>
</feature>
<name>A0A3B0YBF8_9ZZZZ</name>
<feature type="transmembrane region" description="Helical" evidence="7">
    <location>
        <begin position="375"/>
        <end position="394"/>
    </location>
</feature>
<feature type="transmembrane region" description="Helical" evidence="7">
    <location>
        <begin position="143"/>
        <end position="161"/>
    </location>
</feature>
<evidence type="ECO:0000256" key="6">
    <source>
        <dbReference type="ARBA" id="ARBA00023136"/>
    </source>
</evidence>
<feature type="transmembrane region" description="Helical" evidence="7">
    <location>
        <begin position="462"/>
        <end position="478"/>
    </location>
</feature>
<gene>
    <name evidence="8" type="ORF">MNBD_GAMMA09-3260</name>
</gene>
<feature type="transmembrane region" description="Helical" evidence="7">
    <location>
        <begin position="349"/>
        <end position="369"/>
    </location>
</feature>
<dbReference type="AlphaFoldDB" id="A0A3B0YBF8"/>
<comment type="subcellular location">
    <subcellularLocation>
        <location evidence="1">Cell membrane</location>
        <topology evidence="1">Multi-pass membrane protein</topology>
    </subcellularLocation>
</comment>
<dbReference type="GO" id="GO:0009103">
    <property type="term" value="P:lipopolysaccharide biosynthetic process"/>
    <property type="evidence" value="ECO:0007669"/>
    <property type="project" value="TreeGrafter"/>
</dbReference>
<evidence type="ECO:0000256" key="5">
    <source>
        <dbReference type="ARBA" id="ARBA00022989"/>
    </source>
</evidence>
<keyword evidence="2" id="KW-1003">Cell membrane</keyword>
<feature type="transmembrane region" description="Helical" evidence="7">
    <location>
        <begin position="37"/>
        <end position="54"/>
    </location>
</feature>
<feature type="transmembrane region" description="Helical" evidence="7">
    <location>
        <begin position="60"/>
        <end position="76"/>
    </location>
</feature>
<evidence type="ECO:0000313" key="8">
    <source>
        <dbReference type="EMBL" id="VAW65686.1"/>
    </source>
</evidence>
<keyword evidence="3 8" id="KW-0808">Transferase</keyword>
<dbReference type="PANTHER" id="PTHR22926">
    <property type="entry name" value="PHOSPHO-N-ACETYLMURAMOYL-PENTAPEPTIDE-TRANSFERASE"/>
    <property type="match status" value="1"/>
</dbReference>
<feature type="transmembrane region" description="Helical" evidence="7">
    <location>
        <begin position="225"/>
        <end position="245"/>
    </location>
</feature>
<keyword evidence="4 7" id="KW-0812">Transmembrane</keyword>
<evidence type="ECO:0000256" key="3">
    <source>
        <dbReference type="ARBA" id="ARBA00022679"/>
    </source>
</evidence>
<dbReference type="InterPro" id="IPR018480">
    <property type="entry name" value="PNAcMuramoyl-5peptid_Trfase_CS"/>
</dbReference>
<protein>
    <submittedName>
        <fullName evidence="8">Undecaprenyl-phosphate alpha-N-acetylglucosaminyl 1-phosphate transferase</fullName>
        <ecNumber evidence="8">2.7.8.33</ecNumber>
    </submittedName>
</protein>
<feature type="transmembrane region" description="Helical" evidence="7">
    <location>
        <begin position="88"/>
        <end position="112"/>
    </location>
</feature>
<reference evidence="8" key="1">
    <citation type="submission" date="2018-06" db="EMBL/GenBank/DDBJ databases">
        <authorList>
            <person name="Zhirakovskaya E."/>
        </authorList>
    </citation>
    <scope>NUCLEOTIDE SEQUENCE</scope>
</reference>
<evidence type="ECO:0000256" key="1">
    <source>
        <dbReference type="ARBA" id="ARBA00004651"/>
    </source>
</evidence>
<feature type="transmembrane region" description="Helical" evidence="7">
    <location>
        <begin position="118"/>
        <end position="136"/>
    </location>
</feature>
<sequence length="529" mass="58419">MVISMTIVPIMIRLAPRIGMVDLPDPRKVHTTPIPRVGGIGIVIGSIVPIVFWLPFEPVITSYIFGCLVLLIFGVWDDSCELGHYVKFIGQFVAVLPAVYYADLYVATIPLIGDIPEVVGKAFTVIAIVGMINATNHSDGLDGLAGGLSLLSLACIGYFMYMVGDTAMIFLVVSVMGGVFGFLRFNSHPAKVFMGDGGSQFLGFSLGFLVIVLTHKSNPALSPALPLLILGLPVVDILAVFYLRISGGMNWFKATRNHIHHRLLDLGFTHYESVIIIYLVQTLLILCSILFMYDYDWLILSIYFTVVISVFIFLTVLERRGFKLKRADGASVVDGFINKKLKSKILLRLLGDYIVFAVALVFLSISFAVDSVPADIGYLSLGLIILVLLVYIGLKVHLRNLAKLILFVTAAFVVYLDFLYLHFDNSFNSDLETTVYALMAAAVIMIIKFDDTVDFSMSPLDYLMAILVVIALTIFNMAPENNIYGDYMLKIIILFYGCELIEKRNLLGFKAVTVTSLLALAVLAFRSFA</sequence>
<keyword evidence="6 7" id="KW-0472">Membrane</keyword>
<dbReference type="CDD" id="cd06853">
    <property type="entry name" value="GT_WecA_like"/>
    <property type="match status" value="1"/>
</dbReference>
<dbReference type="PANTHER" id="PTHR22926:SF3">
    <property type="entry name" value="UNDECAPRENYL-PHOSPHATE ALPHA-N-ACETYLGLUCOSAMINYL 1-PHOSPHATE TRANSFERASE"/>
    <property type="match status" value="1"/>
</dbReference>
<dbReference type="GO" id="GO:0071555">
    <property type="term" value="P:cell wall organization"/>
    <property type="evidence" value="ECO:0007669"/>
    <property type="project" value="TreeGrafter"/>
</dbReference>
<feature type="transmembrane region" description="Helical" evidence="7">
    <location>
        <begin position="167"/>
        <end position="185"/>
    </location>
</feature>
<evidence type="ECO:0000256" key="2">
    <source>
        <dbReference type="ARBA" id="ARBA00022475"/>
    </source>
</evidence>
<feature type="transmembrane region" description="Helical" evidence="7">
    <location>
        <begin position="266"/>
        <end position="291"/>
    </location>
</feature>
<feature type="transmembrane region" description="Helical" evidence="7">
    <location>
        <begin position="508"/>
        <end position="528"/>
    </location>
</feature>
<keyword evidence="5 7" id="KW-1133">Transmembrane helix</keyword>
<dbReference type="EC" id="2.7.8.33" evidence="8"/>
<dbReference type="EMBL" id="UOFI01000069">
    <property type="protein sequence ID" value="VAW65686.1"/>
    <property type="molecule type" value="Genomic_DNA"/>
</dbReference>
<accession>A0A3B0YBF8</accession>
<dbReference type="Pfam" id="PF00953">
    <property type="entry name" value="Glycos_transf_4"/>
    <property type="match status" value="1"/>
</dbReference>
<evidence type="ECO:0000256" key="4">
    <source>
        <dbReference type="ARBA" id="ARBA00022692"/>
    </source>
</evidence>
<feature type="transmembrane region" description="Helical" evidence="7">
    <location>
        <begin position="297"/>
        <end position="317"/>
    </location>
</feature>
<dbReference type="GO" id="GO:0036380">
    <property type="term" value="F:UDP-N-acetylglucosamine-undecaprenyl-phosphate N-acetylglucosaminephosphotransferase activity"/>
    <property type="evidence" value="ECO:0007669"/>
    <property type="project" value="UniProtKB-EC"/>
</dbReference>
<dbReference type="PROSITE" id="PS01348">
    <property type="entry name" value="MRAY_2"/>
    <property type="match status" value="1"/>
</dbReference>
<evidence type="ECO:0000256" key="7">
    <source>
        <dbReference type="SAM" id="Phobius"/>
    </source>
</evidence>
<proteinExistence type="predicted"/>
<dbReference type="InterPro" id="IPR000715">
    <property type="entry name" value="Glycosyl_transferase_4"/>
</dbReference>
<organism evidence="8">
    <name type="scientific">hydrothermal vent metagenome</name>
    <dbReference type="NCBI Taxonomy" id="652676"/>
    <lineage>
        <taxon>unclassified sequences</taxon>
        <taxon>metagenomes</taxon>
        <taxon>ecological metagenomes</taxon>
    </lineage>
</organism>